<dbReference type="AlphaFoldDB" id="X1CG43"/>
<accession>X1CG43</accession>
<dbReference type="EMBL" id="BART01032087">
    <property type="protein sequence ID" value="GAH07276.1"/>
    <property type="molecule type" value="Genomic_DNA"/>
</dbReference>
<comment type="caution">
    <text evidence="2">The sequence shown here is derived from an EMBL/GenBank/DDBJ whole genome shotgun (WGS) entry which is preliminary data.</text>
</comment>
<sequence length="127" mass="14729">SHLKIGHIESGEHTKYYENEIEIPKLSSGDSHTTPVLKHIPINSGSTWFTLLIVTNNNEKIEYHQLDKATNEKASLGDSETWRHHFYVVSQQEIRYRYLTYLSLIFAIITICITGIILFINILPFLR</sequence>
<feature type="transmembrane region" description="Helical" evidence="1">
    <location>
        <begin position="101"/>
        <end position="126"/>
    </location>
</feature>
<evidence type="ECO:0000256" key="1">
    <source>
        <dbReference type="SAM" id="Phobius"/>
    </source>
</evidence>
<organism evidence="2">
    <name type="scientific">marine sediment metagenome</name>
    <dbReference type="NCBI Taxonomy" id="412755"/>
    <lineage>
        <taxon>unclassified sequences</taxon>
        <taxon>metagenomes</taxon>
        <taxon>ecological metagenomes</taxon>
    </lineage>
</organism>
<feature type="non-terminal residue" evidence="2">
    <location>
        <position position="1"/>
    </location>
</feature>
<proteinExistence type="predicted"/>
<keyword evidence="1" id="KW-0812">Transmembrane</keyword>
<keyword evidence="1" id="KW-0472">Membrane</keyword>
<name>X1CG43_9ZZZZ</name>
<keyword evidence="1" id="KW-1133">Transmembrane helix</keyword>
<gene>
    <name evidence="2" type="ORF">S01H4_55570</name>
</gene>
<reference evidence="2" key="1">
    <citation type="journal article" date="2014" name="Front. Microbiol.">
        <title>High frequency of phylogenetically diverse reductive dehalogenase-homologous genes in deep subseafloor sedimentary metagenomes.</title>
        <authorList>
            <person name="Kawai M."/>
            <person name="Futagami T."/>
            <person name="Toyoda A."/>
            <person name="Takaki Y."/>
            <person name="Nishi S."/>
            <person name="Hori S."/>
            <person name="Arai W."/>
            <person name="Tsubouchi T."/>
            <person name="Morono Y."/>
            <person name="Uchiyama I."/>
            <person name="Ito T."/>
            <person name="Fujiyama A."/>
            <person name="Inagaki F."/>
            <person name="Takami H."/>
        </authorList>
    </citation>
    <scope>NUCLEOTIDE SEQUENCE</scope>
    <source>
        <strain evidence="2">Expedition CK06-06</strain>
    </source>
</reference>
<protein>
    <submittedName>
        <fullName evidence="2">Uncharacterized protein</fullName>
    </submittedName>
</protein>
<evidence type="ECO:0000313" key="2">
    <source>
        <dbReference type="EMBL" id="GAH07276.1"/>
    </source>
</evidence>